<dbReference type="NCBIfam" id="TIGR00725">
    <property type="entry name" value="TIGR00725 family protein"/>
    <property type="match status" value="1"/>
</dbReference>
<dbReference type="AlphaFoldDB" id="A0A177E6Y1"/>
<comment type="caution">
    <text evidence="1">The sequence shown here is derived from an EMBL/GenBank/DDBJ whole genome shotgun (WGS) entry which is preliminary data.</text>
</comment>
<dbReference type="GO" id="GO:0005829">
    <property type="term" value="C:cytosol"/>
    <property type="evidence" value="ECO:0007669"/>
    <property type="project" value="TreeGrafter"/>
</dbReference>
<dbReference type="STRING" id="1795632.TH606_08305"/>
<dbReference type="Gene3D" id="3.40.50.450">
    <property type="match status" value="1"/>
</dbReference>
<dbReference type="SUPFAM" id="SSF102405">
    <property type="entry name" value="MCP/YpsA-like"/>
    <property type="match status" value="1"/>
</dbReference>
<keyword evidence="2" id="KW-1185">Reference proteome</keyword>
<dbReference type="Proteomes" id="UP000076964">
    <property type="component" value="Unassembled WGS sequence"/>
</dbReference>
<gene>
    <name evidence="1" type="ORF">TH606_08305</name>
</gene>
<dbReference type="Pfam" id="PF18306">
    <property type="entry name" value="LDcluster4"/>
    <property type="match status" value="1"/>
</dbReference>
<dbReference type="OrthoDB" id="9794039at2"/>
<accession>A0A177E6Y1</accession>
<dbReference type="PANTHER" id="PTHR43393">
    <property type="entry name" value="CYTOKININ RIBOSIDE 5'-MONOPHOSPHATE PHOSPHORIBOHYDROLASE"/>
    <property type="match status" value="1"/>
</dbReference>
<dbReference type="EMBL" id="LSFI01000037">
    <property type="protein sequence ID" value="OAG27200.1"/>
    <property type="molecule type" value="Genomic_DNA"/>
</dbReference>
<proteinExistence type="predicted"/>
<sequence length="159" mass="16892">MDLKNKRRIAIFGAGICDEEIYQLAYEVGRLLAPKAIVYTGGLGGVMEAASKGAVEAGGLTVGILPGNRAEDANPYVLVPIITSMGEARNMILVRTAEAAIAISGSYGTLSEIALALKAWKPVIGLKTWPNIEGVTYVETPEEAVSKVFEALEVKKEQI</sequence>
<dbReference type="PANTHER" id="PTHR43393:SF3">
    <property type="entry name" value="LYSINE DECARBOXYLASE-LIKE PROTEIN"/>
    <property type="match status" value="1"/>
</dbReference>
<organism evidence="1 2">
    <name type="scientific">Thermodesulfatator autotrophicus</name>
    <dbReference type="NCBI Taxonomy" id="1795632"/>
    <lineage>
        <taxon>Bacteria</taxon>
        <taxon>Pseudomonadati</taxon>
        <taxon>Thermodesulfobacteriota</taxon>
        <taxon>Thermodesulfobacteria</taxon>
        <taxon>Thermodesulfobacteriales</taxon>
        <taxon>Thermodesulfatatoraceae</taxon>
        <taxon>Thermodesulfatator</taxon>
    </lineage>
</organism>
<dbReference type="InterPro" id="IPR052341">
    <property type="entry name" value="LOG_family_nucleotidases"/>
</dbReference>
<evidence type="ECO:0008006" key="3">
    <source>
        <dbReference type="Google" id="ProtNLM"/>
    </source>
</evidence>
<protein>
    <recommendedName>
        <fullName evidence="3">TIGR00725 family protein</fullName>
    </recommendedName>
</protein>
<evidence type="ECO:0000313" key="1">
    <source>
        <dbReference type="EMBL" id="OAG27200.1"/>
    </source>
</evidence>
<evidence type="ECO:0000313" key="2">
    <source>
        <dbReference type="Proteomes" id="UP000076964"/>
    </source>
</evidence>
<reference evidence="1 2" key="1">
    <citation type="submission" date="2016-02" db="EMBL/GenBank/DDBJ databases">
        <title>Draft genome sequence of Thermodesulfatator sp. S606.</title>
        <authorList>
            <person name="Lai Q."/>
            <person name="Cao J."/>
            <person name="Dupont S."/>
            <person name="Shao Z."/>
            <person name="Jebbar M."/>
            <person name="Alain K."/>
        </authorList>
    </citation>
    <scope>NUCLEOTIDE SEQUENCE [LARGE SCALE GENOMIC DNA]</scope>
    <source>
        <strain evidence="1 2">S606</strain>
    </source>
</reference>
<dbReference type="InterPro" id="IPR041164">
    <property type="entry name" value="LDcluster4"/>
</dbReference>
<dbReference type="RefSeq" id="WP_068542826.1">
    <property type="nucleotide sequence ID" value="NZ_LSFI01000037.1"/>
</dbReference>
<dbReference type="InterPro" id="IPR005268">
    <property type="entry name" value="CHP00725"/>
</dbReference>
<name>A0A177E6Y1_9BACT</name>